<feature type="coiled-coil region" evidence="7">
    <location>
        <begin position="155"/>
        <end position="381"/>
    </location>
</feature>
<dbReference type="Gene3D" id="2.170.210.20">
    <property type="entry name" value="Spindle assembly abnormal protein 6, N-terminal domain"/>
    <property type="match status" value="1"/>
</dbReference>
<evidence type="ECO:0000259" key="9">
    <source>
        <dbReference type="Pfam" id="PF16531"/>
    </source>
</evidence>
<feature type="region of interest" description="Disordered" evidence="8">
    <location>
        <begin position="595"/>
        <end position="639"/>
    </location>
</feature>
<dbReference type="PANTHER" id="PTHR44281">
    <property type="entry name" value="SPINDLE ASSEMBLY ABNORMAL PROTEIN 6 HOMOLOG"/>
    <property type="match status" value="1"/>
</dbReference>
<accession>A0A6P8HBV4</accession>
<dbReference type="Pfam" id="PF18594">
    <property type="entry name" value="Sas6_CC"/>
    <property type="match status" value="1"/>
</dbReference>
<feature type="domain" description="SAS-6 coiled-coil" evidence="10">
    <location>
        <begin position="144"/>
        <end position="173"/>
    </location>
</feature>
<dbReference type="FunCoup" id="A0A6P8HBV4">
    <property type="interactions" value="1087"/>
</dbReference>
<keyword evidence="11" id="KW-1185">Reference proteome</keyword>
<evidence type="ECO:0000256" key="6">
    <source>
        <dbReference type="ARBA" id="ARBA00023306"/>
    </source>
</evidence>
<dbReference type="RefSeq" id="XP_031553899.1">
    <property type="nucleotide sequence ID" value="XM_031698039.1"/>
</dbReference>
<dbReference type="GO" id="GO:0005813">
    <property type="term" value="C:centrosome"/>
    <property type="evidence" value="ECO:0007669"/>
    <property type="project" value="UniProtKB-SubCell"/>
</dbReference>
<evidence type="ECO:0000256" key="2">
    <source>
        <dbReference type="ARBA" id="ARBA00020407"/>
    </source>
</evidence>
<evidence type="ECO:0000313" key="12">
    <source>
        <dbReference type="RefSeq" id="XP_031553899.1"/>
    </source>
</evidence>
<dbReference type="InterPro" id="IPR032396">
    <property type="entry name" value="SAS-6_N"/>
</dbReference>
<dbReference type="Pfam" id="PF16531">
    <property type="entry name" value="SAS-6_N"/>
    <property type="match status" value="1"/>
</dbReference>
<evidence type="ECO:0000256" key="4">
    <source>
        <dbReference type="ARBA" id="ARBA00023054"/>
    </source>
</evidence>
<keyword evidence="6" id="KW-0131">Cell cycle</keyword>
<dbReference type="InterPro" id="IPR041513">
    <property type="entry name" value="SAS6_CC"/>
</dbReference>
<feature type="compositionally biased region" description="Basic and acidic residues" evidence="8">
    <location>
        <begin position="597"/>
        <end position="610"/>
    </location>
</feature>
<sequence length="639" mass="73735">MEEFFNKSVPLFLKHSDHEDRRTRVRITVVNRLASSGPQKELAVRLTDDGDPFFLYSLVLTEEDFQSLKNQQGLLVDFGSFPQKFVDLLELCLKEENKDMPKFLLQFVSSAGSYERGVGNLNVIETNPFKHLTHLSLRFLAGNDTEIKKYLADCLKKIKEEKLSLENRLSSTEQDLRQRLESCQEVLNSKSKQLDTLQAEFSAKSNELSNKYAQELTEEKQRILQMKSQTMQEFERERKSLEQSHRNVVKGMENRIAEIEAQNKDLTDKKYQAEAKIRELSTKLSGLEGEYSHMKEELMTLRRGNSVLNSEQHEKDKTLAHLRTRVAVLEQELRDKEQVISRTNELLQAANEQKQNQENVLDQRQKQIQKLENTVQSVSAEVVKGNDIIQRLQTERRTVKSQMKMKSVLVTQQEKVLSEKEKELQSLKKEFETLKESQTSKEEEIKKLGETLKATTEKLEESKELLKTNENVINYLNKQMNDQMITSQQRHGTFELHSSKDPLLSKDGISISKTITPPQALVPRYTNQQVTYRPAAQRKATFPRPLTHSTPTIPEEAEPRGREATPITTPHSRNNIENQPVLDPKYLQRRNHINEVPAKHNDNVPHEKRILQPSVRFGSNARPGAAQPPLMSAYFPKNT</sequence>
<keyword evidence="3" id="KW-0963">Cytoplasm</keyword>
<evidence type="ECO:0000256" key="8">
    <source>
        <dbReference type="SAM" id="MobiDB-lite"/>
    </source>
</evidence>
<name>A0A6P8HBV4_ACTTE</name>
<dbReference type="GO" id="GO:0005814">
    <property type="term" value="C:centriole"/>
    <property type="evidence" value="ECO:0007669"/>
    <property type="project" value="TreeGrafter"/>
</dbReference>
<comment type="subcellular location">
    <subcellularLocation>
        <location evidence="1">Cytoplasm</location>
        <location evidence="1">Cytoskeleton</location>
        <location evidence="1">Microtubule organizing center</location>
        <location evidence="1">Centrosome</location>
    </subcellularLocation>
</comment>
<reference evidence="12" key="1">
    <citation type="submission" date="2025-08" db="UniProtKB">
        <authorList>
            <consortium name="RefSeq"/>
        </authorList>
    </citation>
    <scope>IDENTIFICATION</scope>
    <source>
        <tissue evidence="12">Tentacle</tissue>
    </source>
</reference>
<keyword evidence="5" id="KW-0206">Cytoskeleton</keyword>
<proteinExistence type="predicted"/>
<dbReference type="Proteomes" id="UP000515163">
    <property type="component" value="Unplaced"/>
</dbReference>
<feature type="coiled-coil region" evidence="7">
    <location>
        <begin position="410"/>
        <end position="472"/>
    </location>
</feature>
<evidence type="ECO:0000256" key="7">
    <source>
        <dbReference type="SAM" id="Coils"/>
    </source>
</evidence>
<feature type="domain" description="Spindle assembly abnormal protein 6 N-terminal" evidence="9">
    <location>
        <begin position="4"/>
        <end position="139"/>
    </location>
</feature>
<feature type="region of interest" description="Disordered" evidence="8">
    <location>
        <begin position="543"/>
        <end position="581"/>
    </location>
</feature>
<evidence type="ECO:0000256" key="1">
    <source>
        <dbReference type="ARBA" id="ARBA00004300"/>
    </source>
</evidence>
<dbReference type="KEGG" id="aten:116290919"/>
<organism evidence="11 12">
    <name type="scientific">Actinia tenebrosa</name>
    <name type="common">Australian red waratah sea anemone</name>
    <dbReference type="NCBI Taxonomy" id="6105"/>
    <lineage>
        <taxon>Eukaryota</taxon>
        <taxon>Metazoa</taxon>
        <taxon>Cnidaria</taxon>
        <taxon>Anthozoa</taxon>
        <taxon>Hexacorallia</taxon>
        <taxon>Actiniaria</taxon>
        <taxon>Actiniidae</taxon>
        <taxon>Actinia</taxon>
    </lineage>
</organism>
<dbReference type="CDD" id="cd10142">
    <property type="entry name" value="HD_SAS6_N"/>
    <property type="match status" value="1"/>
</dbReference>
<evidence type="ECO:0000313" key="11">
    <source>
        <dbReference type="Proteomes" id="UP000515163"/>
    </source>
</evidence>
<dbReference type="SUPFAM" id="SSF57997">
    <property type="entry name" value="Tropomyosin"/>
    <property type="match status" value="1"/>
</dbReference>
<dbReference type="InParanoid" id="A0A6P8HBV4"/>
<dbReference type="OrthoDB" id="49058at2759"/>
<dbReference type="PANTHER" id="PTHR44281:SF2">
    <property type="entry name" value="SPINDLE ASSEMBLY ABNORMAL PROTEIN 6 HOMOLOG"/>
    <property type="match status" value="1"/>
</dbReference>
<keyword evidence="4 7" id="KW-0175">Coiled coil</keyword>
<evidence type="ECO:0000259" key="10">
    <source>
        <dbReference type="Pfam" id="PF18594"/>
    </source>
</evidence>
<dbReference type="GeneID" id="116290919"/>
<feature type="compositionally biased region" description="Polar residues" evidence="8">
    <location>
        <begin position="566"/>
        <end position="578"/>
    </location>
</feature>
<dbReference type="InterPro" id="IPR038558">
    <property type="entry name" value="SAS-6_N_sf"/>
</dbReference>
<dbReference type="GO" id="GO:0007099">
    <property type="term" value="P:centriole replication"/>
    <property type="evidence" value="ECO:0007669"/>
    <property type="project" value="TreeGrafter"/>
</dbReference>
<evidence type="ECO:0000256" key="5">
    <source>
        <dbReference type="ARBA" id="ARBA00023212"/>
    </source>
</evidence>
<gene>
    <name evidence="12" type="primary">LOC116290919</name>
</gene>
<dbReference type="AlphaFoldDB" id="A0A6P8HBV4"/>
<evidence type="ECO:0000256" key="3">
    <source>
        <dbReference type="ARBA" id="ARBA00022490"/>
    </source>
</evidence>
<protein>
    <recommendedName>
        <fullName evidence="2">Spindle assembly abnormal protein 6 homolog</fullName>
    </recommendedName>
</protein>